<dbReference type="AlphaFoldDB" id="A0A285ZXY8"/>
<organism evidence="2 3">
    <name type="scientific">Pedobacter xixiisoli</name>
    <dbReference type="NCBI Taxonomy" id="1476464"/>
    <lineage>
        <taxon>Bacteria</taxon>
        <taxon>Pseudomonadati</taxon>
        <taxon>Bacteroidota</taxon>
        <taxon>Sphingobacteriia</taxon>
        <taxon>Sphingobacteriales</taxon>
        <taxon>Sphingobacteriaceae</taxon>
        <taxon>Pedobacter</taxon>
    </lineage>
</organism>
<evidence type="ECO:0000313" key="2">
    <source>
        <dbReference type="EMBL" id="SOD14511.1"/>
    </source>
</evidence>
<dbReference type="EMBL" id="OCMT01000002">
    <property type="protein sequence ID" value="SOD14511.1"/>
    <property type="molecule type" value="Genomic_DNA"/>
</dbReference>
<evidence type="ECO:0000313" key="3">
    <source>
        <dbReference type="Proteomes" id="UP000219281"/>
    </source>
</evidence>
<reference evidence="3" key="1">
    <citation type="submission" date="2017-09" db="EMBL/GenBank/DDBJ databases">
        <authorList>
            <person name="Varghese N."/>
            <person name="Submissions S."/>
        </authorList>
    </citation>
    <scope>NUCLEOTIDE SEQUENCE [LARGE SCALE GENOMIC DNA]</scope>
    <source>
        <strain evidence="3">CGMCC 1.12803</strain>
    </source>
</reference>
<protein>
    <submittedName>
        <fullName evidence="2">Uncharacterized protein</fullName>
    </submittedName>
</protein>
<gene>
    <name evidence="2" type="ORF">SAMN06297358_1611</name>
</gene>
<dbReference type="Proteomes" id="UP000219281">
    <property type="component" value="Unassembled WGS sequence"/>
</dbReference>
<proteinExistence type="predicted"/>
<keyword evidence="3" id="KW-1185">Reference proteome</keyword>
<accession>A0A285ZXY8</accession>
<feature type="compositionally biased region" description="Polar residues" evidence="1">
    <location>
        <begin position="19"/>
        <end position="31"/>
    </location>
</feature>
<feature type="region of interest" description="Disordered" evidence="1">
    <location>
        <begin position="1"/>
        <end position="53"/>
    </location>
</feature>
<dbReference type="OrthoDB" id="773278at2"/>
<sequence length="74" mass="8694">MAENFILLEDANNSHRSNKTSTERNYSSTAVKSYVDQRKEKAEKQKQDEKNGISNAKLAERKWDEMQSYKYAIF</sequence>
<dbReference type="RefSeq" id="WP_097130713.1">
    <property type="nucleotide sequence ID" value="NZ_OCMT01000002.1"/>
</dbReference>
<feature type="compositionally biased region" description="Basic and acidic residues" evidence="1">
    <location>
        <begin position="35"/>
        <end position="51"/>
    </location>
</feature>
<evidence type="ECO:0000256" key="1">
    <source>
        <dbReference type="SAM" id="MobiDB-lite"/>
    </source>
</evidence>
<name>A0A285ZXY8_9SPHI</name>